<feature type="region of interest" description="Disordered" evidence="1">
    <location>
        <begin position="127"/>
        <end position="148"/>
    </location>
</feature>
<evidence type="ECO:0000256" key="1">
    <source>
        <dbReference type="SAM" id="MobiDB-lite"/>
    </source>
</evidence>
<feature type="region of interest" description="Disordered" evidence="1">
    <location>
        <begin position="1"/>
        <end position="112"/>
    </location>
</feature>
<dbReference type="InterPro" id="IPR016024">
    <property type="entry name" value="ARM-type_fold"/>
</dbReference>
<feature type="compositionally biased region" description="Polar residues" evidence="1">
    <location>
        <begin position="132"/>
        <end position="142"/>
    </location>
</feature>
<dbReference type="InterPro" id="IPR025614">
    <property type="entry name" value="Cell_morpho_N"/>
</dbReference>
<organism evidence="3 4">
    <name type="scientific">Coemansia spiralis</name>
    <dbReference type="NCBI Taxonomy" id="417178"/>
    <lineage>
        <taxon>Eukaryota</taxon>
        <taxon>Fungi</taxon>
        <taxon>Fungi incertae sedis</taxon>
        <taxon>Zoopagomycota</taxon>
        <taxon>Kickxellomycotina</taxon>
        <taxon>Kickxellomycetes</taxon>
        <taxon>Kickxellales</taxon>
        <taxon>Kickxellaceae</taxon>
        <taxon>Coemansia</taxon>
    </lineage>
</organism>
<accession>A0A9W8GH19</accession>
<dbReference type="PANTHER" id="PTHR12295:SF30">
    <property type="entry name" value="PROTEIN FURRY"/>
    <property type="match status" value="1"/>
</dbReference>
<feature type="region of interest" description="Disordered" evidence="1">
    <location>
        <begin position="1625"/>
        <end position="1750"/>
    </location>
</feature>
<dbReference type="EMBL" id="JANBTX010000037">
    <property type="protein sequence ID" value="KAJ2688839.1"/>
    <property type="molecule type" value="Genomic_DNA"/>
</dbReference>
<feature type="region of interest" description="Disordered" evidence="1">
    <location>
        <begin position="661"/>
        <end position="694"/>
    </location>
</feature>
<sequence length="3416" mass="361403">MSAPAGSGKGGGRELKANPFGNYSLREAQQPTGSSNSNSLGSGVPGPREPSRPAPIRETPFSNYSFKEAQLQVQSTAVPTAIAEPSSPTVSLSNSKPFSDYARSEGESHSLSEPHQLYGYPINASHRHVQQHRSVQSTGSTTDDSRLDYTRPMPADELGGEYLPAPALPESYDSYDGMGASQMSHGGASIEQYAIRMLYEEFRDRASRKIDDIIELRLDREPDLTKYLELGADVIFDRTLEKLGMLARRRPRVIIELLLVWRKTTIDATDEYPLEGAGLADGSRQQPPQAALSRAHHIVKERKSLASVYILCRALSAVVEQLEASHLEGDLGDRLEELVFGQVKQVNPANLRRSHNRRQIQELYARLIGQISDIRFASMSDRFIAELERIPMVSSGSDERIVVLLHNMRFLRLRVFPIDALEESSAFLLSCAKFYSRTSGSLRLKHAWATLLTELLMPMAAVVDVEVNLPELVQALDIIFAKAMKMAPKVRHVHVAFPLAAATLCISRRDVFHQRWLSLLEYCIQRLKDKQFRRVSMDAILRMLWVYLFRYPEASAVVTRRIDSLSRIFFPATKLHAWPKTVPPSAFVYFLVCAACYNFDFAMRQLLLNMLQTDSGWPGTTREFSEIGPILDSLNPARVGLAYQALVAIAAIASSRASLGAVGGGPGSGGDNGGGGSGPSTNTGSTGGSLASMHPPFPGVAQLSGLDYFSPDSAPKSSSNASGAGGCSSGLVATGGARKAEQDSTRSRDRQPSINPAMLPDRIRNALATAINVVQRYFSALNPVFGQYVLADERLWRLTRTVPPFSSVVLTGSTYSFENTATFSALALQGMGGGGGTSGLGALSGGESGVGTAGGGLSVNAASSMAEGLIDGAGGNGAPSNGAPGALILDANSGDGSGSYAVVSGIRQAATRYPVERQVYVDLMSVYTHNMPRVQALWGSCDRCKVVETMVQNTLSVDQALAAASRACLLDLLSPLAGQWRDGERMFGSQAERLDGAVQAVARATQLLRAVDERFSEILVGGIFSRDARSSVSFAQPGDSLVDGPGAWPYCQQVHSHRHGARRFMHAANLSTASTASNHYGNDVGRVLGGATSDLEYRYDDTTGRHGHSTSVGKVNDDCHSDADTESSSAAVMAAALDAKSRMERLTLSSGAHSSSLSSADPAARELDGGFLHFFKDLMHYLEVLLCEHQAEEDIVAASSGALSDQASAAQASTASLSEGEAGGSGYAGDGIANAAYLRTVGGRSLAEWAKLVHAIEANAVALLCSSSVRVRHLAVDVLYQAGVLRRILGASEPLPLAGQAWTFRGTGSAYEVLNVQVPLKMPGAGTRSVAGKLAALGGGSLVSDLWDVPFETAEVPSSQPNQPQQALARVAASSAAADMALWMAYLPQFVGRAIVLMPEVMLVSRTLVCQRLYQMQPLMSQYADVSVRSGGLQHGALYVRASGVRTHTAGSSSSSSSSVVLRADLISTFNSLFLFAVVSLPAGGGLGSAGGFGGSGGLGSGSYGETVIGSRSPRSGASNSSGAFSNSRLAKSIARKLAPLKASSRGSKQEHGVGLASISQLVRMAGVLLRSDNAPLRQSAALALCHTPAAYLVELMQELRPLAESLFDDGSSLGSHRHYLHVSGASSSTAGGGGRDGLLGALGHHGLSSSPGSAALSASGDSPKPQSAQQVHRAGSGLLGAAQITPHSSSKRGSSRPAAARATSAAPGSDTEATSDSGNNNSGRVKSGSSRDVDHSSAQGRRASSFDATTMATGSVLGSTTAGGGLRRPLEVSSAGTSSAVAVANAAAANAAAIAAVSGGSGSTSQMRRKRLRLSLAQIYRQVSRQLEAEDPDDLVLGQLISYVRETKTFLSETSVQWEAEHQSLRIHFCGLVEALYYCISAPTLRLTSVAGGDGTAKHKFTYETRNGLYQLFERWCGLGKHAGSGRETHARMAAAALDQVKDPAERALVAETLESEYLLLELTSLRAMAVLCRDAVQYHVVPSHSDSASVGTAGSGPRDKAALFAWVSDALDHNDTRIQRVGQRAVEWAVSADPKDTTMVRVLIQLSYGLSVANSVSNGFAAAERGSNSVDSPRGGGGTSGLGLMFVGSGNEGAQSFVAGGHSLRHHHSTVGSPGGAGPVLLSTDRIALGYLRALTSILLAPASYGIGAGKALTLTYASLILPLVMFHLRSERHRIRRQALLLLRVLCSHMSASPCLAKVDELGPSIVSDIPAIAADAATRLTTAVASSFAAHSEMVILECVRQAHVQGAVVGRLAALLEILRPWVSNIELRHVAGDGCDGLGPVALSRDSLVVLRCMLYLTAKAGLDAMPGIQELWMALAGGDHAHEANMWLVMRYLTGLLIHTQSLALLGYMRRIAVFLTRSAAQGGQLVQRLVDEIRRPAAAIPVEADNIVAHNSINEVLPNEAWTGEFAFPPRRTRVLVSTAALAMFYLAAVSYEQPSLVADYDDLAVLPPALFALANPERWVRDAARTVLVNLVAAERAWCSTGASGRLDADIAHTVLSVLRGDDCATGFGNVEDTGDDDDLKKKPGMSPDNYALNHAWSPMAASVRDVVANADEQVIGEAVDELEPKVDMGDVPEDGGDPADIGVADPSVVADVADVSASLLPSSQPQVMQGPPSFPQRSLSIDYQQDGSGGGIGGSSGAGRERAVLQRFVVQLSRLFHRRRPGCAQEWASVAVRWAMSCPVRPLAALALQIFSVLAMEAQYGGTLVITPTRPMILHLIDRLSNVVGDPSADLATFAETVLGALRQTAALAARMCAEDEDIRADLLAASVVLMATAQSASVYAMAVSVFERIFPLVEESEPYFRGLVVERVGALASAMSVGGSGAGYQLALLRGLEFASCRERCLRLLRDTLKYDMDVGDCAHPMLAITAHLPTLIEDVIADVALLQSTHSPSADSQPRESQGSEDSSSHATGGHRHGARKHRAPSFSASAPGSSLGLMFASAPVVVPGLLHSSNVVLRGGSAHQPQQTSPRRQLFRRRGANSNINLADAAAGASSERSPEPNCTANASRDSLLPPEATKAPAPSIGRTSSTTSQHVAEDLGALMRDRYMAFISECSQALLLGQRAMQQSQKSSQDMRVFVQRLLALLAAPVPSTRDDANAPSLQHTAGAAREVVKQFGYAAVECGRAVDIVAVLLRLLQPSSRTRVALKYLRDEQAGVIVNEHRRNQTAQPQHGPAAEEVRKIDGTLRLLQSVLVASSDSASGGGRSQALLRVDSALMPSLRHLFDLLIVARPVSDIASQVLLLLLQRFDEPTLSDTGSAAHGMYSAFKWYETDSYVLHESARAVLSRIVALGIKDGEEVLGCGAPLADTSVSTSRSVTPEMPVLVLDGELSREYQLSAVRLSESDGEGLSEHALGGGSFFYAASGGSVAESDGYVPSDTGPVSDDDDDMLAQLDMFDKELDEALRA</sequence>
<feature type="compositionally biased region" description="Low complexity" evidence="1">
    <location>
        <begin position="1639"/>
        <end position="1663"/>
    </location>
</feature>
<protein>
    <submittedName>
        <fullName evidence="3">Cell morphogenesis protein PAG1</fullName>
    </submittedName>
</protein>
<evidence type="ECO:0000313" key="4">
    <source>
        <dbReference type="Proteomes" id="UP001151516"/>
    </source>
</evidence>
<feature type="region of interest" description="Disordered" evidence="1">
    <location>
        <begin position="1103"/>
        <end position="1126"/>
    </location>
</feature>
<dbReference type="InterPro" id="IPR039867">
    <property type="entry name" value="Furry/Tao3/Mor2"/>
</dbReference>
<gene>
    <name evidence="3" type="primary">TAO3_2</name>
    <name evidence="3" type="ORF">IWW39_001888</name>
</gene>
<dbReference type="SUPFAM" id="SSF48371">
    <property type="entry name" value="ARM repeat"/>
    <property type="match status" value="1"/>
</dbReference>
<dbReference type="GO" id="GO:0000902">
    <property type="term" value="P:cell morphogenesis"/>
    <property type="evidence" value="ECO:0007669"/>
    <property type="project" value="InterPro"/>
</dbReference>
<comment type="caution">
    <text evidence="3">The sequence shown here is derived from an EMBL/GenBank/DDBJ whole genome shotgun (WGS) entry which is preliminary data.</text>
</comment>
<feature type="compositionally biased region" description="Gly residues" evidence="1">
    <location>
        <begin position="661"/>
        <end position="678"/>
    </location>
</feature>
<feature type="compositionally biased region" description="Polar residues" evidence="1">
    <location>
        <begin position="2897"/>
        <end position="2919"/>
    </location>
</feature>
<dbReference type="OrthoDB" id="6287725at2759"/>
<dbReference type="PANTHER" id="PTHR12295">
    <property type="entry name" value="FURRY-RELATED"/>
    <property type="match status" value="1"/>
</dbReference>
<feature type="compositionally biased region" description="Low complexity" evidence="1">
    <location>
        <begin position="1696"/>
        <end position="1710"/>
    </location>
</feature>
<feature type="compositionally biased region" description="Low complexity" evidence="1">
    <location>
        <begin position="33"/>
        <end position="42"/>
    </location>
</feature>
<feature type="region of interest" description="Disordered" evidence="1">
    <location>
        <begin position="2897"/>
        <end position="2936"/>
    </location>
</feature>
<dbReference type="GO" id="GO:0005938">
    <property type="term" value="C:cell cortex"/>
    <property type="evidence" value="ECO:0007669"/>
    <property type="project" value="TreeGrafter"/>
</dbReference>
<dbReference type="GO" id="GO:0030427">
    <property type="term" value="C:site of polarized growth"/>
    <property type="evidence" value="ECO:0007669"/>
    <property type="project" value="TreeGrafter"/>
</dbReference>
<feature type="domain" description="Cell morphogenesis protein N-terminal" evidence="2">
    <location>
        <begin position="301"/>
        <end position="652"/>
    </location>
</feature>
<proteinExistence type="predicted"/>
<dbReference type="Pfam" id="PF14222">
    <property type="entry name" value="MOR2-PAG1_N"/>
    <property type="match status" value="1"/>
</dbReference>
<feature type="compositionally biased region" description="Basic and acidic residues" evidence="1">
    <location>
        <begin position="102"/>
        <end position="112"/>
    </location>
</feature>
<feature type="compositionally biased region" description="Polar residues" evidence="1">
    <location>
        <begin position="1712"/>
        <end position="1729"/>
    </location>
</feature>
<reference evidence="3" key="1">
    <citation type="submission" date="2022-07" db="EMBL/GenBank/DDBJ databases">
        <title>Phylogenomic reconstructions and comparative analyses of Kickxellomycotina fungi.</title>
        <authorList>
            <person name="Reynolds N.K."/>
            <person name="Stajich J.E."/>
            <person name="Barry K."/>
            <person name="Grigoriev I.V."/>
            <person name="Crous P."/>
            <person name="Smith M.E."/>
        </authorList>
    </citation>
    <scope>NUCLEOTIDE SEQUENCE</scope>
    <source>
        <strain evidence="3">CBS 109367</strain>
    </source>
</reference>
<dbReference type="Proteomes" id="UP001151516">
    <property type="component" value="Unassembled WGS sequence"/>
</dbReference>
<keyword evidence="4" id="KW-1185">Reference proteome</keyword>
<evidence type="ECO:0000313" key="3">
    <source>
        <dbReference type="EMBL" id="KAJ2688839.1"/>
    </source>
</evidence>
<feature type="compositionally biased region" description="Polar residues" evidence="1">
    <location>
        <begin position="60"/>
        <end position="78"/>
    </location>
</feature>
<evidence type="ECO:0000259" key="2">
    <source>
        <dbReference type="Pfam" id="PF14222"/>
    </source>
</evidence>
<feature type="compositionally biased region" description="Basic and acidic residues" evidence="1">
    <location>
        <begin position="738"/>
        <end position="751"/>
    </location>
</feature>
<feature type="region of interest" description="Disordered" evidence="1">
    <location>
        <begin position="2997"/>
        <end position="3042"/>
    </location>
</feature>
<feature type="compositionally biased region" description="Basic residues" evidence="1">
    <location>
        <begin position="2921"/>
        <end position="2932"/>
    </location>
</feature>
<feature type="region of interest" description="Disordered" evidence="1">
    <location>
        <begin position="732"/>
        <end position="757"/>
    </location>
</feature>
<feature type="compositionally biased region" description="Polar residues" evidence="1">
    <location>
        <begin position="86"/>
        <end position="97"/>
    </location>
</feature>
<name>A0A9W8GH19_9FUNG</name>